<reference evidence="2" key="1">
    <citation type="submission" date="2015-07" db="EMBL/GenBank/DDBJ databases">
        <authorList>
            <person name="Teixeira M.M."/>
            <person name="Souza R.C."/>
            <person name="Almeida L.G."/>
            <person name="Vicente V.A."/>
            <person name="de Hoog S."/>
            <person name="Bocca A.L."/>
            <person name="de Almeida S.R."/>
            <person name="Vasconcelos A.T."/>
            <person name="Felipe M.S."/>
        </authorList>
    </citation>
    <scope>NUCLEOTIDE SEQUENCE [LARGE SCALE GENOMIC DNA]</scope>
    <source>
        <strain evidence="2">KSF</strain>
    </source>
</reference>
<dbReference type="AlphaFoldDB" id="A0A1C1CNJ3"/>
<dbReference type="Proteomes" id="UP000094526">
    <property type="component" value="Unassembled WGS sequence"/>
</dbReference>
<name>A0A1C1CNJ3_9EURO</name>
<evidence type="ECO:0000313" key="2">
    <source>
        <dbReference type="Proteomes" id="UP000094526"/>
    </source>
</evidence>
<comment type="caution">
    <text evidence="1">The sequence shown here is derived from an EMBL/GenBank/DDBJ whole genome shotgun (WGS) entry which is preliminary data.</text>
</comment>
<keyword evidence="2" id="KW-1185">Reference proteome</keyword>
<gene>
    <name evidence="1" type="ORF">CLCR_07841</name>
</gene>
<organism evidence="1 2">
    <name type="scientific">Cladophialophora carrionii</name>
    <dbReference type="NCBI Taxonomy" id="86049"/>
    <lineage>
        <taxon>Eukaryota</taxon>
        <taxon>Fungi</taxon>
        <taxon>Dikarya</taxon>
        <taxon>Ascomycota</taxon>
        <taxon>Pezizomycotina</taxon>
        <taxon>Eurotiomycetes</taxon>
        <taxon>Chaetothyriomycetidae</taxon>
        <taxon>Chaetothyriales</taxon>
        <taxon>Herpotrichiellaceae</taxon>
        <taxon>Cladophialophora</taxon>
    </lineage>
</organism>
<dbReference type="VEuPathDB" id="FungiDB:CLCR_07841"/>
<protein>
    <submittedName>
        <fullName evidence="1">Uncharacterized protein</fullName>
    </submittedName>
</protein>
<evidence type="ECO:0000313" key="1">
    <source>
        <dbReference type="EMBL" id="OCT50086.1"/>
    </source>
</evidence>
<proteinExistence type="predicted"/>
<sequence length="78" mass="8459">MAFGRPVQLQGHGWQKLRFSTPPRAKEVLEIGHLLDNANPNCCFIQGSLGAKGRLDLANRLLYPVQSVYSRGPALAGG</sequence>
<dbReference type="EMBL" id="LGRB01000010">
    <property type="protein sequence ID" value="OCT50086.1"/>
    <property type="molecule type" value="Genomic_DNA"/>
</dbReference>
<accession>A0A1C1CNJ3</accession>